<protein>
    <submittedName>
        <fullName evidence="3">SDR family oxidoreductase</fullName>
    </submittedName>
</protein>
<dbReference type="PRINTS" id="PR00080">
    <property type="entry name" value="SDRFAMILY"/>
</dbReference>
<gene>
    <name evidence="3" type="ORF">H5J25_07965</name>
</gene>
<evidence type="ECO:0000256" key="2">
    <source>
        <dbReference type="ARBA" id="ARBA00023002"/>
    </source>
</evidence>
<dbReference type="CDD" id="cd05233">
    <property type="entry name" value="SDR_c"/>
    <property type="match status" value="1"/>
</dbReference>
<dbReference type="Gene3D" id="3.40.50.720">
    <property type="entry name" value="NAD(P)-binding Rossmann-like Domain"/>
    <property type="match status" value="1"/>
</dbReference>
<name>A0A974NWW9_9SPHN</name>
<comment type="similarity">
    <text evidence="1">Belongs to the short-chain dehydrogenases/reductases (SDR) family.</text>
</comment>
<dbReference type="FunFam" id="3.40.50.720:FF:000084">
    <property type="entry name" value="Short-chain dehydrogenase reductase"/>
    <property type="match status" value="1"/>
</dbReference>
<dbReference type="RefSeq" id="WP_225883437.1">
    <property type="nucleotide sequence ID" value="NZ_CP061035.1"/>
</dbReference>
<evidence type="ECO:0000313" key="4">
    <source>
        <dbReference type="Proteomes" id="UP000595894"/>
    </source>
</evidence>
<evidence type="ECO:0000313" key="3">
    <source>
        <dbReference type="EMBL" id="QQV78544.1"/>
    </source>
</evidence>
<dbReference type="PROSITE" id="PS00061">
    <property type="entry name" value="ADH_SHORT"/>
    <property type="match status" value="1"/>
</dbReference>
<dbReference type="PRINTS" id="PR00081">
    <property type="entry name" value="GDHRDH"/>
</dbReference>
<dbReference type="GO" id="GO:0016616">
    <property type="term" value="F:oxidoreductase activity, acting on the CH-OH group of donors, NAD or NADP as acceptor"/>
    <property type="evidence" value="ECO:0007669"/>
    <property type="project" value="TreeGrafter"/>
</dbReference>
<dbReference type="Proteomes" id="UP000595894">
    <property type="component" value="Chromosome"/>
</dbReference>
<dbReference type="InterPro" id="IPR002347">
    <property type="entry name" value="SDR_fam"/>
</dbReference>
<dbReference type="InterPro" id="IPR020904">
    <property type="entry name" value="Sc_DH/Rdtase_CS"/>
</dbReference>
<keyword evidence="2" id="KW-0560">Oxidoreductase</keyword>
<dbReference type="Pfam" id="PF13561">
    <property type="entry name" value="adh_short_C2"/>
    <property type="match status" value="1"/>
</dbReference>
<dbReference type="PANTHER" id="PTHR42760:SF133">
    <property type="entry name" value="3-OXOACYL-[ACYL-CARRIER-PROTEIN] REDUCTASE"/>
    <property type="match status" value="1"/>
</dbReference>
<reference evidence="4" key="1">
    <citation type="submission" date="2020-09" db="EMBL/GenBank/DDBJ databases">
        <title>Sphingomonas sp., a new species isolated from pork steak.</title>
        <authorList>
            <person name="Heidler von Heilborn D."/>
        </authorList>
    </citation>
    <scope>NUCLEOTIDE SEQUENCE [LARGE SCALE GENOMIC DNA]</scope>
</reference>
<dbReference type="EMBL" id="CP061035">
    <property type="protein sequence ID" value="QQV78544.1"/>
    <property type="molecule type" value="Genomic_DNA"/>
</dbReference>
<dbReference type="AlphaFoldDB" id="A0A974NWW9"/>
<sequence length="267" mass="27037">MMQDKVAIVTGGGTGIGASVVRKLAARGVRCVVNYASSRDEAEALAAAVGNGSIAVQADVADDAACRALAAAAVEAFGRIDYLVNNAGRTKFANHEAMDDLTAEDFIHIYRLNTIGPFQMVRACTAAMQAGFEAGNGAGAVVNVASVAGVFGNGSSVAYAASKGALVTMTKSLGRALAPAIRVNAVAPGYVGTGWFEKRLGEDGFAALNASIASKTPLGLAAGPDDIAGPIVMLLGPDARAITGETMLIDAGAHLDVGLSRRPAREM</sequence>
<proteinExistence type="inferred from homology"/>
<dbReference type="SUPFAM" id="SSF51735">
    <property type="entry name" value="NAD(P)-binding Rossmann-fold domains"/>
    <property type="match status" value="1"/>
</dbReference>
<dbReference type="PANTHER" id="PTHR42760">
    <property type="entry name" value="SHORT-CHAIN DEHYDROGENASES/REDUCTASES FAMILY MEMBER"/>
    <property type="match status" value="1"/>
</dbReference>
<evidence type="ECO:0000256" key="1">
    <source>
        <dbReference type="ARBA" id="ARBA00006484"/>
    </source>
</evidence>
<keyword evidence="4" id="KW-1185">Reference proteome</keyword>
<dbReference type="InterPro" id="IPR036291">
    <property type="entry name" value="NAD(P)-bd_dom_sf"/>
</dbReference>
<dbReference type="KEGG" id="sari:H5J25_07965"/>
<accession>A0A974NWW9</accession>
<organism evidence="3 4">
    <name type="scientific">Sphingomonas aliaeris</name>
    <dbReference type="NCBI Taxonomy" id="2759526"/>
    <lineage>
        <taxon>Bacteria</taxon>
        <taxon>Pseudomonadati</taxon>
        <taxon>Pseudomonadota</taxon>
        <taxon>Alphaproteobacteria</taxon>
        <taxon>Sphingomonadales</taxon>
        <taxon>Sphingomonadaceae</taxon>
        <taxon>Sphingomonas</taxon>
    </lineage>
</organism>